<dbReference type="InterPro" id="IPR000412">
    <property type="entry name" value="ABC_2_transport"/>
</dbReference>
<name>A0A101EKP0_9EURY</name>
<dbReference type="PANTHER" id="PTHR43229">
    <property type="entry name" value="NODULATION PROTEIN J"/>
    <property type="match status" value="1"/>
</dbReference>
<evidence type="ECO:0000256" key="4">
    <source>
        <dbReference type="ARBA" id="ARBA00023136"/>
    </source>
</evidence>
<evidence type="ECO:0000259" key="6">
    <source>
        <dbReference type="PROSITE" id="PS51012"/>
    </source>
</evidence>
<dbReference type="PROSITE" id="PS51012">
    <property type="entry name" value="ABC_TM2"/>
    <property type="match status" value="1"/>
</dbReference>
<evidence type="ECO:0000313" key="7">
    <source>
        <dbReference type="EMBL" id="KUK16680.1"/>
    </source>
</evidence>
<dbReference type="Proteomes" id="UP000053911">
    <property type="component" value="Unassembled WGS sequence"/>
</dbReference>
<feature type="transmembrane region" description="Helical" evidence="5">
    <location>
        <begin position="83"/>
        <end position="103"/>
    </location>
</feature>
<dbReference type="PIRSF" id="PIRSF006648">
    <property type="entry name" value="DrrB"/>
    <property type="match status" value="1"/>
</dbReference>
<dbReference type="InterPro" id="IPR013525">
    <property type="entry name" value="ABC2_TM"/>
</dbReference>
<feature type="transmembrane region" description="Helical" evidence="5">
    <location>
        <begin position="169"/>
        <end position="187"/>
    </location>
</feature>
<accession>A0A101EKP0</accession>
<evidence type="ECO:0000256" key="5">
    <source>
        <dbReference type="SAM" id="Phobius"/>
    </source>
</evidence>
<dbReference type="GO" id="GO:0043190">
    <property type="term" value="C:ATP-binding cassette (ABC) transporter complex"/>
    <property type="evidence" value="ECO:0007669"/>
    <property type="project" value="InterPro"/>
</dbReference>
<feature type="transmembrane region" description="Helical" evidence="5">
    <location>
        <begin position="136"/>
        <end position="157"/>
    </location>
</feature>
<feature type="transmembrane region" description="Helical" evidence="5">
    <location>
        <begin position="224"/>
        <end position="243"/>
    </location>
</feature>
<comment type="caution">
    <text evidence="7">The sequence shown here is derived from an EMBL/GenBank/DDBJ whole genome shotgun (WGS) entry which is preliminary data.</text>
</comment>
<evidence type="ECO:0000256" key="1">
    <source>
        <dbReference type="ARBA" id="ARBA00004141"/>
    </source>
</evidence>
<dbReference type="EMBL" id="LGFD01000080">
    <property type="protein sequence ID" value="KUK16680.1"/>
    <property type="molecule type" value="Genomic_DNA"/>
</dbReference>
<keyword evidence="3 5" id="KW-1133">Transmembrane helix</keyword>
<organism evidence="7 8">
    <name type="scientific">Thermococcus sibiricus</name>
    <dbReference type="NCBI Taxonomy" id="172049"/>
    <lineage>
        <taxon>Archaea</taxon>
        <taxon>Methanobacteriati</taxon>
        <taxon>Methanobacteriota</taxon>
        <taxon>Thermococci</taxon>
        <taxon>Thermococcales</taxon>
        <taxon>Thermococcaceae</taxon>
        <taxon>Thermococcus</taxon>
    </lineage>
</organism>
<dbReference type="AlphaFoldDB" id="A0A101EKP0"/>
<keyword evidence="4 5" id="KW-0472">Membrane</keyword>
<feature type="transmembrane region" description="Helical" evidence="5">
    <location>
        <begin position="20"/>
        <end position="39"/>
    </location>
</feature>
<dbReference type="Pfam" id="PF01061">
    <property type="entry name" value="ABC2_membrane"/>
    <property type="match status" value="1"/>
</dbReference>
<evidence type="ECO:0000256" key="3">
    <source>
        <dbReference type="ARBA" id="ARBA00022989"/>
    </source>
</evidence>
<evidence type="ECO:0000313" key="8">
    <source>
        <dbReference type="Proteomes" id="UP000053911"/>
    </source>
</evidence>
<feature type="transmembrane region" description="Helical" evidence="5">
    <location>
        <begin position="51"/>
        <end position="71"/>
    </location>
</feature>
<sequence>MRLYGFVYREISLKKEAIGGFISQFLTPILYFLFFAFSLSRTVNFEYHGKTISYLLYVLPGIIAIQIFYSYPVVSSTTFNDVRFGIIRTSLLGGGSLSGYILAKVLVESTVVILVSLFLVFVGVLFLNLYLSSATLLQFVLYLLVSTVFWISMGIIIGVKMRGELTRNMLSALLNLPTIFTAPVFYLKGSAPMWIEFLGKINPLTYHVVGLREILLLGGAPVEFWIISLLLGMGSVAVSIKLTSEVAPK</sequence>
<proteinExistence type="predicted"/>
<feature type="transmembrane region" description="Helical" evidence="5">
    <location>
        <begin position="110"/>
        <end position="130"/>
    </location>
</feature>
<dbReference type="InterPro" id="IPR051784">
    <property type="entry name" value="Nod_factor_ABC_transporter"/>
</dbReference>
<dbReference type="PATRIC" id="fig|172049.5.peg.320"/>
<gene>
    <name evidence="7" type="ORF">XD54_2026</name>
</gene>
<comment type="subcellular location">
    <subcellularLocation>
        <location evidence="1">Membrane</location>
        <topology evidence="1">Multi-pass membrane protein</topology>
    </subcellularLocation>
</comment>
<reference evidence="8" key="1">
    <citation type="journal article" date="2015" name="MBio">
        <title>Genome-Resolved Metagenomic Analysis Reveals Roles for Candidate Phyla and Other Microbial Community Members in Biogeochemical Transformations in Oil Reservoirs.</title>
        <authorList>
            <person name="Hu P."/>
            <person name="Tom L."/>
            <person name="Singh A."/>
            <person name="Thomas B.C."/>
            <person name="Baker B.J."/>
            <person name="Piceno Y.M."/>
            <person name="Andersen G.L."/>
            <person name="Banfield J.F."/>
        </authorList>
    </citation>
    <scope>NUCLEOTIDE SEQUENCE [LARGE SCALE GENOMIC DNA]</scope>
</reference>
<dbReference type="RefSeq" id="WP_042698322.1">
    <property type="nucleotide sequence ID" value="NZ_LGFD01000080.1"/>
</dbReference>
<protein>
    <submittedName>
        <fullName evidence="7">Daunorubicin resistance ABC transporter membrane protein</fullName>
    </submittedName>
</protein>
<keyword evidence="2 5" id="KW-0812">Transmembrane</keyword>
<dbReference type="GO" id="GO:0140359">
    <property type="term" value="F:ABC-type transporter activity"/>
    <property type="evidence" value="ECO:0007669"/>
    <property type="project" value="InterPro"/>
</dbReference>
<evidence type="ECO:0000256" key="2">
    <source>
        <dbReference type="ARBA" id="ARBA00022692"/>
    </source>
</evidence>
<dbReference type="PANTHER" id="PTHR43229:SF2">
    <property type="entry name" value="NODULATION PROTEIN J"/>
    <property type="match status" value="1"/>
</dbReference>
<dbReference type="InterPro" id="IPR047817">
    <property type="entry name" value="ABC2_TM_bact-type"/>
</dbReference>
<feature type="domain" description="ABC transmembrane type-2" evidence="6">
    <location>
        <begin position="19"/>
        <end position="246"/>
    </location>
</feature>